<dbReference type="Gene3D" id="3.40.50.1220">
    <property type="entry name" value="TPP-binding domain"/>
    <property type="match status" value="1"/>
</dbReference>
<dbReference type="GO" id="GO:0003984">
    <property type="term" value="F:acetolactate synthase activity"/>
    <property type="evidence" value="ECO:0007669"/>
    <property type="project" value="TreeGrafter"/>
</dbReference>
<dbReference type="Gene3D" id="3.40.50.970">
    <property type="match status" value="2"/>
</dbReference>
<dbReference type="InterPro" id="IPR012001">
    <property type="entry name" value="Thiamin_PyroP_enz_TPP-bd_dom"/>
</dbReference>
<dbReference type="InterPro" id="IPR000399">
    <property type="entry name" value="TPP-bd_CS"/>
</dbReference>
<evidence type="ECO:0000259" key="4">
    <source>
        <dbReference type="Pfam" id="PF02775"/>
    </source>
</evidence>
<evidence type="ECO:0000313" key="6">
    <source>
        <dbReference type="EMBL" id="MBP1043388.1"/>
    </source>
</evidence>
<protein>
    <recommendedName>
        <fullName evidence="8">Thiamine pyrophosphate-binding protein</fullName>
    </recommendedName>
</protein>
<dbReference type="SUPFAM" id="SSF52518">
    <property type="entry name" value="Thiamin diphosphate-binding fold (THDP-binding)"/>
    <property type="match status" value="2"/>
</dbReference>
<gene>
    <name evidence="6" type="ORF">I6N95_20405</name>
</gene>
<evidence type="ECO:0000259" key="5">
    <source>
        <dbReference type="Pfam" id="PF02776"/>
    </source>
</evidence>
<dbReference type="GO" id="GO:0005948">
    <property type="term" value="C:acetolactate synthase complex"/>
    <property type="evidence" value="ECO:0007669"/>
    <property type="project" value="TreeGrafter"/>
</dbReference>
<dbReference type="InterPro" id="IPR011766">
    <property type="entry name" value="TPP_enzyme_TPP-bd"/>
</dbReference>
<dbReference type="InterPro" id="IPR045229">
    <property type="entry name" value="TPP_enz"/>
</dbReference>
<proteinExistence type="inferred from homology"/>
<organism evidence="6 7">
    <name type="scientific">Vagococcus allomyrinae</name>
    <dbReference type="NCBI Taxonomy" id="2794353"/>
    <lineage>
        <taxon>Bacteria</taxon>
        <taxon>Bacillati</taxon>
        <taxon>Bacillota</taxon>
        <taxon>Bacilli</taxon>
        <taxon>Lactobacillales</taxon>
        <taxon>Enterococcaceae</taxon>
        <taxon>Vagococcus</taxon>
    </lineage>
</organism>
<dbReference type="PANTHER" id="PTHR18968">
    <property type="entry name" value="THIAMINE PYROPHOSPHATE ENZYMES"/>
    <property type="match status" value="1"/>
</dbReference>
<evidence type="ECO:0000256" key="3">
    <source>
        <dbReference type="ARBA" id="ARBA00023052"/>
    </source>
</evidence>
<dbReference type="Pfam" id="PF02775">
    <property type="entry name" value="TPP_enzyme_C"/>
    <property type="match status" value="1"/>
</dbReference>
<feature type="domain" description="Thiamine pyrophosphate enzyme TPP-binding" evidence="4">
    <location>
        <begin position="412"/>
        <end position="545"/>
    </location>
</feature>
<dbReference type="GO" id="GO:0030976">
    <property type="term" value="F:thiamine pyrophosphate binding"/>
    <property type="evidence" value="ECO:0007669"/>
    <property type="project" value="InterPro"/>
</dbReference>
<dbReference type="InterPro" id="IPR029035">
    <property type="entry name" value="DHS-like_NAD/FAD-binding_dom"/>
</dbReference>
<dbReference type="CDD" id="cd00568">
    <property type="entry name" value="TPP_enzymes"/>
    <property type="match status" value="1"/>
</dbReference>
<keyword evidence="7" id="KW-1185">Reference proteome</keyword>
<evidence type="ECO:0000256" key="2">
    <source>
        <dbReference type="ARBA" id="ARBA00007812"/>
    </source>
</evidence>
<dbReference type="GO" id="GO:0000287">
    <property type="term" value="F:magnesium ion binding"/>
    <property type="evidence" value="ECO:0007669"/>
    <property type="project" value="InterPro"/>
</dbReference>
<comment type="cofactor">
    <cofactor evidence="1">
        <name>thiamine diphosphate</name>
        <dbReference type="ChEBI" id="CHEBI:58937"/>
    </cofactor>
</comment>
<comment type="caution">
    <text evidence="6">The sequence shown here is derived from an EMBL/GenBank/DDBJ whole genome shotgun (WGS) entry which is preliminary data.</text>
</comment>
<reference evidence="6" key="1">
    <citation type="submission" date="2020-12" db="EMBL/GenBank/DDBJ databases">
        <title>Vagococcus allomyrinae sp. nov. and Enterococcus lavae sp. nov., isolated from the larvae of Allomyrina dichotoma.</title>
        <authorList>
            <person name="Lee S.D."/>
        </authorList>
    </citation>
    <scope>NUCLEOTIDE SEQUENCE</scope>
    <source>
        <strain evidence="6">BWB3-3</strain>
    </source>
</reference>
<evidence type="ECO:0000256" key="1">
    <source>
        <dbReference type="ARBA" id="ARBA00001964"/>
    </source>
</evidence>
<feature type="domain" description="Thiamine pyrophosphate enzyme N-terminal TPP-binding" evidence="5">
    <location>
        <begin position="8"/>
        <end position="104"/>
    </location>
</feature>
<accession>A0A940PI85</accession>
<dbReference type="Pfam" id="PF02776">
    <property type="entry name" value="TPP_enzyme_N"/>
    <property type="match status" value="1"/>
</dbReference>
<dbReference type="SUPFAM" id="SSF52467">
    <property type="entry name" value="DHS-like NAD/FAD-binding domain"/>
    <property type="match status" value="1"/>
</dbReference>
<dbReference type="PANTHER" id="PTHR18968:SF13">
    <property type="entry name" value="ACETOLACTATE SYNTHASE CATALYTIC SUBUNIT, MITOCHONDRIAL"/>
    <property type="match status" value="1"/>
</dbReference>
<comment type="similarity">
    <text evidence="2">Belongs to the TPP enzyme family.</text>
</comment>
<dbReference type="Proteomes" id="UP000674938">
    <property type="component" value="Unassembled WGS sequence"/>
</dbReference>
<keyword evidence="3" id="KW-0786">Thiamine pyrophosphate</keyword>
<evidence type="ECO:0000313" key="7">
    <source>
        <dbReference type="Proteomes" id="UP000674938"/>
    </source>
</evidence>
<evidence type="ECO:0008006" key="8">
    <source>
        <dbReference type="Google" id="ProtNLM"/>
    </source>
</evidence>
<dbReference type="InterPro" id="IPR029061">
    <property type="entry name" value="THDP-binding"/>
</dbReference>
<dbReference type="GO" id="GO:0009097">
    <property type="term" value="P:isoleucine biosynthetic process"/>
    <property type="evidence" value="ECO:0007669"/>
    <property type="project" value="TreeGrafter"/>
</dbReference>
<name>A0A940PI85_9ENTE</name>
<dbReference type="EMBL" id="JAEEGA010000016">
    <property type="protein sequence ID" value="MBP1043388.1"/>
    <property type="molecule type" value="Genomic_DNA"/>
</dbReference>
<dbReference type="AlphaFoldDB" id="A0A940PI85"/>
<dbReference type="GO" id="GO:0009099">
    <property type="term" value="P:L-valine biosynthetic process"/>
    <property type="evidence" value="ECO:0007669"/>
    <property type="project" value="TreeGrafter"/>
</dbReference>
<dbReference type="GO" id="GO:0050660">
    <property type="term" value="F:flavin adenine dinucleotide binding"/>
    <property type="evidence" value="ECO:0007669"/>
    <property type="project" value="TreeGrafter"/>
</dbReference>
<sequence length="568" mass="62216">MTMVKQDGFKTLIDYLSLLGIDSYAGVTGGGVVHYLKYLTPYQPAQQAASLFTISEYPAGFIPLGHYLATGKVSAAIATTGAATKLLSCGLSDAKLHDIPSVYIFPVSTILHTEDSALQDSSVYGSNIVQQLLAEFPQQVFLLDNPFTFANQLELAKQSLLSRKPVIFLLDNEKMALPVNHLPVNIADPQDKTAEIAEFVQLLQETVKDRRVLLLVGEAGLHEPKIRQLTTAVSQALQAATVWSMNGGNCVESSNPYGYGYISFGGNDQALDIWASVNQEDVVLCIGITPDEYTTDLKKIPAGDVFFITGIENAYGQIRGSYQHSVQHQLHQICASVSQVLEAVVTAGKEAPFSTQACPVAPENLNNRQLLAPQRGYADMVEVYQRLYHWWQPNSVVISDVCLAYKDYQYVTQRPNELITYFAFYRGSAMGGAFGAAVGAKLAAPDKRVYLFSGDGCFRLYGGSLNEAKDLGIVLFLLDNHTYSIVAQGLPAILPSVEPERFHDRLDGIDYGKMAEASGWLSYSLLADLSNFEEILAEIAQTKHRSILVTIPVDPEQVLGQNPRVRNL</sequence>
<dbReference type="PROSITE" id="PS00187">
    <property type="entry name" value="TPP_ENZYMES"/>
    <property type="match status" value="1"/>
</dbReference>